<dbReference type="EMBL" id="CP074371">
    <property type="protein sequence ID" value="QVI24134.1"/>
    <property type="molecule type" value="Genomic_DNA"/>
</dbReference>
<proteinExistence type="predicted"/>
<protein>
    <submittedName>
        <fullName evidence="1">Uncharacterized protein</fullName>
    </submittedName>
</protein>
<accession>A0ABX8CXB8</accession>
<organism evidence="1 2">
    <name type="scientific">Nocardia tengchongensis</name>
    <dbReference type="NCBI Taxonomy" id="2055889"/>
    <lineage>
        <taxon>Bacteria</taxon>
        <taxon>Bacillati</taxon>
        <taxon>Actinomycetota</taxon>
        <taxon>Actinomycetes</taxon>
        <taxon>Mycobacteriales</taxon>
        <taxon>Nocardiaceae</taxon>
        <taxon>Nocardia</taxon>
    </lineage>
</organism>
<sequence length="200" mass="21706">MAYLGTSAHACADGSGHGGRGMIEMHWHRMPDATVELLSAEDCRGDIQIRWRFDTTFEGMFANLSVGEARTLRDNLTAAIATFEPITTAGDIDNEVDDAAPVTVDGTVLTSPEDPVHCYRCGGRIALVSNSNDYWWTHEPYSINDHEPVLAKPIPCEHCGAAIDLVDDGIEVYWVHEVDPIDSHTAHPVPAAAPEIGEVA</sequence>
<reference evidence="1 2" key="1">
    <citation type="submission" date="2021-04" db="EMBL/GenBank/DDBJ databases">
        <title>Nocardia tengchongensis.</title>
        <authorList>
            <person name="Zhuang k."/>
            <person name="Ran Y."/>
            <person name="Li W."/>
        </authorList>
    </citation>
    <scope>NUCLEOTIDE SEQUENCE [LARGE SCALE GENOMIC DNA]</scope>
    <source>
        <strain evidence="1 2">CFH S0057</strain>
    </source>
</reference>
<evidence type="ECO:0000313" key="2">
    <source>
        <dbReference type="Proteomes" id="UP000683310"/>
    </source>
</evidence>
<name>A0ABX8CXB8_9NOCA</name>
<evidence type="ECO:0000313" key="1">
    <source>
        <dbReference type="EMBL" id="QVI24134.1"/>
    </source>
</evidence>
<dbReference type="Proteomes" id="UP000683310">
    <property type="component" value="Chromosome"/>
</dbReference>
<gene>
    <name evidence="1" type="ORF">KHQ06_15960</name>
</gene>
<keyword evidence="2" id="KW-1185">Reference proteome</keyword>